<sequence length="156" mass="16127">MAKRTFTARSAGTGKISAGKSIAKNPTSKAGAALRDAAAKRSSYVVAIQIADRASAVAAALGSKAQLASMLEVSPSQPTRWIDGSERPNSENARVIVDLDHVIARAGLLWKPSVIGSWLNGSNAFLDGARPIDVLRTTGSAPVIDALDQELAGGYA</sequence>
<accession>A0A150H9P3</accession>
<organism evidence="1 2">
    <name type="scientific">Microbacterium laevaniformans</name>
    <dbReference type="NCBI Taxonomy" id="36807"/>
    <lineage>
        <taxon>Bacteria</taxon>
        <taxon>Bacillati</taxon>
        <taxon>Actinomycetota</taxon>
        <taxon>Actinomycetes</taxon>
        <taxon>Micrococcales</taxon>
        <taxon>Microbacteriaceae</taxon>
        <taxon>Microbacterium</taxon>
    </lineage>
</organism>
<proteinExistence type="predicted"/>
<reference evidence="1 2" key="1">
    <citation type="submission" date="2016-01" db="EMBL/GenBank/DDBJ databases">
        <title>Draft genome sequences of Microbacterium laevaniformans LCDC 91-0039 and the type strain of Microbacterium hominis LCDC 84-209.</title>
        <authorList>
            <person name="Bernier A.-M."/>
            <person name="Bernard K."/>
        </authorList>
    </citation>
    <scope>NUCLEOTIDE SEQUENCE [LARGE SCALE GENOMIC DNA]</scope>
    <source>
        <strain evidence="1 2">LCDC 91-0039</strain>
    </source>
</reference>
<protein>
    <recommendedName>
        <fullName evidence="3">DUF2384 domain-containing protein</fullName>
    </recommendedName>
</protein>
<name>A0A150H9P3_9MICO</name>
<evidence type="ECO:0000313" key="1">
    <source>
        <dbReference type="EMBL" id="KXZ58735.1"/>
    </source>
</evidence>
<dbReference type="EMBL" id="LRAD01000053">
    <property type="protein sequence ID" value="KXZ58735.1"/>
    <property type="molecule type" value="Genomic_DNA"/>
</dbReference>
<keyword evidence="2" id="KW-1185">Reference proteome</keyword>
<dbReference type="AlphaFoldDB" id="A0A150H9P3"/>
<dbReference type="Proteomes" id="UP000075357">
    <property type="component" value="Unassembled WGS sequence"/>
</dbReference>
<evidence type="ECO:0008006" key="3">
    <source>
        <dbReference type="Google" id="ProtNLM"/>
    </source>
</evidence>
<dbReference type="STRING" id="36807.Mlaev_02438"/>
<evidence type="ECO:0000313" key="2">
    <source>
        <dbReference type="Proteomes" id="UP000075357"/>
    </source>
</evidence>
<dbReference type="RefSeq" id="WP_061683585.1">
    <property type="nucleotide sequence ID" value="NZ_LRAD01000053.1"/>
</dbReference>
<dbReference type="PATRIC" id="fig|36807.3.peg.2481"/>
<gene>
    <name evidence="1" type="ORF">Mlaev_02438</name>
</gene>
<comment type="caution">
    <text evidence="1">The sequence shown here is derived from an EMBL/GenBank/DDBJ whole genome shotgun (WGS) entry which is preliminary data.</text>
</comment>